<gene>
    <name evidence="1" type="ORF">COW98_00950</name>
</gene>
<evidence type="ECO:0000313" key="2">
    <source>
        <dbReference type="Proteomes" id="UP000231021"/>
    </source>
</evidence>
<dbReference type="AlphaFoldDB" id="A0A2H0BZ84"/>
<sequence length="65" mass="7795">MKKLIFHFSFFIFNLIAWAWRSLKEWCDPVTVDILSRNGKVMKFHETSRSIGFHLFDPKYSISRA</sequence>
<name>A0A2H0BZ84_9BACT</name>
<protein>
    <submittedName>
        <fullName evidence="1">Uncharacterized protein</fullName>
    </submittedName>
</protein>
<comment type="caution">
    <text evidence="1">The sequence shown here is derived from an EMBL/GenBank/DDBJ whole genome shotgun (WGS) entry which is preliminary data.</text>
</comment>
<evidence type="ECO:0000313" key="1">
    <source>
        <dbReference type="EMBL" id="PIP63006.1"/>
    </source>
</evidence>
<dbReference type="Proteomes" id="UP000231021">
    <property type="component" value="Unassembled WGS sequence"/>
</dbReference>
<dbReference type="EMBL" id="PCTB01000024">
    <property type="protein sequence ID" value="PIP63006.1"/>
    <property type="molecule type" value="Genomic_DNA"/>
</dbReference>
<organism evidence="1 2">
    <name type="scientific">Candidatus Roizmanbacteria bacterium CG22_combo_CG10-13_8_21_14_all_35_9</name>
    <dbReference type="NCBI Taxonomy" id="1974861"/>
    <lineage>
        <taxon>Bacteria</taxon>
        <taxon>Candidatus Roizmaniibacteriota</taxon>
    </lineage>
</organism>
<accession>A0A2H0BZ84</accession>
<proteinExistence type="predicted"/>
<reference evidence="1 2" key="1">
    <citation type="submission" date="2017-09" db="EMBL/GenBank/DDBJ databases">
        <title>Depth-based differentiation of microbial function through sediment-hosted aquifers and enrichment of novel symbionts in the deep terrestrial subsurface.</title>
        <authorList>
            <person name="Probst A.J."/>
            <person name="Ladd B."/>
            <person name="Jarett J.K."/>
            <person name="Geller-Mcgrath D.E."/>
            <person name="Sieber C.M."/>
            <person name="Emerson J.B."/>
            <person name="Anantharaman K."/>
            <person name="Thomas B.C."/>
            <person name="Malmstrom R."/>
            <person name="Stieglmeier M."/>
            <person name="Klingl A."/>
            <person name="Woyke T."/>
            <person name="Ryan C.M."/>
            <person name="Banfield J.F."/>
        </authorList>
    </citation>
    <scope>NUCLEOTIDE SEQUENCE [LARGE SCALE GENOMIC DNA]</scope>
    <source>
        <strain evidence="1">CG22_combo_CG10-13_8_21_14_all_35_9</strain>
    </source>
</reference>